<dbReference type="GeneID" id="38777059"/>
<dbReference type="EMBL" id="BFAD01000002">
    <property type="protein sequence ID" value="GBE80142.1"/>
    <property type="molecule type" value="Genomic_DNA"/>
</dbReference>
<evidence type="ECO:0000313" key="4">
    <source>
        <dbReference type="Proteomes" id="UP000287166"/>
    </source>
</evidence>
<organism evidence="3 4">
    <name type="scientific">Sparassis crispa</name>
    <dbReference type="NCBI Taxonomy" id="139825"/>
    <lineage>
        <taxon>Eukaryota</taxon>
        <taxon>Fungi</taxon>
        <taxon>Dikarya</taxon>
        <taxon>Basidiomycota</taxon>
        <taxon>Agaricomycotina</taxon>
        <taxon>Agaricomycetes</taxon>
        <taxon>Polyporales</taxon>
        <taxon>Sparassidaceae</taxon>
        <taxon>Sparassis</taxon>
    </lineage>
</organism>
<reference evidence="3 4" key="1">
    <citation type="journal article" date="2018" name="Sci. Rep.">
        <title>Genome sequence of the cauliflower mushroom Sparassis crispa (Hanabiratake) and its association with beneficial usage.</title>
        <authorList>
            <person name="Kiyama R."/>
            <person name="Furutani Y."/>
            <person name="Kawaguchi K."/>
            <person name="Nakanishi T."/>
        </authorList>
    </citation>
    <scope>NUCLEOTIDE SEQUENCE [LARGE SCALE GENOMIC DNA]</scope>
</reference>
<evidence type="ECO:0000259" key="2">
    <source>
        <dbReference type="Pfam" id="PF25597"/>
    </source>
</evidence>
<evidence type="ECO:0000313" key="3">
    <source>
        <dbReference type="EMBL" id="GBE80142.1"/>
    </source>
</evidence>
<dbReference type="RefSeq" id="XP_027611055.1">
    <property type="nucleotide sequence ID" value="XM_027755254.1"/>
</dbReference>
<dbReference type="Proteomes" id="UP000287166">
    <property type="component" value="Unassembled WGS sequence"/>
</dbReference>
<accession>A0A401GDA0</accession>
<feature type="domain" description="Retroviral polymerase SH3-like" evidence="2">
    <location>
        <begin position="4"/>
        <end position="49"/>
    </location>
</feature>
<feature type="region of interest" description="Disordered" evidence="1">
    <location>
        <begin position="49"/>
        <end position="148"/>
    </location>
</feature>
<comment type="caution">
    <text evidence="3">The sequence shown here is derived from an EMBL/GenBank/DDBJ whole genome shotgun (WGS) entry which is preliminary data.</text>
</comment>
<dbReference type="Pfam" id="PF25597">
    <property type="entry name" value="SH3_retrovirus"/>
    <property type="match status" value="1"/>
</dbReference>
<dbReference type="InParanoid" id="A0A401GDA0"/>
<proteinExistence type="predicted"/>
<keyword evidence="4" id="KW-1185">Reference proteome</keyword>
<feature type="compositionally biased region" description="Basic and acidic residues" evidence="1">
    <location>
        <begin position="60"/>
        <end position="69"/>
    </location>
</feature>
<dbReference type="InterPro" id="IPR057670">
    <property type="entry name" value="SH3_retrovirus"/>
</dbReference>
<protein>
    <recommendedName>
        <fullName evidence="2">Retroviral polymerase SH3-like domain-containing protein</fullName>
    </recommendedName>
</protein>
<feature type="region of interest" description="Disordered" evidence="1">
    <location>
        <begin position="161"/>
        <end position="180"/>
    </location>
</feature>
<gene>
    <name evidence="3" type="ORF">SCP_0213450</name>
</gene>
<name>A0A401GDA0_9APHY</name>
<dbReference type="AlphaFoldDB" id="A0A401GDA0"/>
<dbReference type="OrthoDB" id="3061254at2759"/>
<evidence type="ECO:0000256" key="1">
    <source>
        <dbReference type="SAM" id="MobiDB-lite"/>
    </source>
</evidence>
<sequence>MEGQNLSKLEPKSKKHTFVGFADGPKAVRYYDVGACSIRVSQNFVFADAPNSASNVPVHQLDDSDRLPLEGESGGAVKQQPPTSASKPASVPVKADQSNKKHDGNYITEEDLPPEIQESMQERPTFLPAPPKIPLHRTTHAMQDHNYRRMDNPRAQLVKSRELPGVPKENAPGESAKVAMTPKEFEEIAQVLYATALASGDRTASAGDEP</sequence>